<keyword evidence="1" id="KW-0677">Repeat</keyword>
<organism evidence="4 5">
    <name type="scientific">Phyllosticta citrichinensis</name>
    <dbReference type="NCBI Taxonomy" id="1130410"/>
    <lineage>
        <taxon>Eukaryota</taxon>
        <taxon>Fungi</taxon>
        <taxon>Dikarya</taxon>
        <taxon>Ascomycota</taxon>
        <taxon>Pezizomycotina</taxon>
        <taxon>Dothideomycetes</taxon>
        <taxon>Dothideomycetes incertae sedis</taxon>
        <taxon>Botryosphaeriales</taxon>
        <taxon>Phyllostictaceae</taxon>
        <taxon>Phyllosticta</taxon>
    </lineage>
</organism>
<dbReference type="PROSITE" id="PS50297">
    <property type="entry name" value="ANK_REP_REGION"/>
    <property type="match status" value="3"/>
</dbReference>
<feature type="repeat" description="ANK" evidence="3">
    <location>
        <begin position="101"/>
        <end position="133"/>
    </location>
</feature>
<protein>
    <submittedName>
        <fullName evidence="4">Ankyrin repeat-containing domain protein</fullName>
    </submittedName>
</protein>
<dbReference type="InterPro" id="IPR002110">
    <property type="entry name" value="Ankyrin_rpt"/>
</dbReference>
<dbReference type="InterPro" id="IPR036770">
    <property type="entry name" value="Ankyrin_rpt-contain_sf"/>
</dbReference>
<feature type="repeat" description="ANK" evidence="3">
    <location>
        <begin position="35"/>
        <end position="67"/>
    </location>
</feature>
<feature type="repeat" description="ANK" evidence="3">
    <location>
        <begin position="68"/>
        <end position="100"/>
    </location>
</feature>
<evidence type="ECO:0000256" key="1">
    <source>
        <dbReference type="ARBA" id="ARBA00022737"/>
    </source>
</evidence>
<evidence type="ECO:0000256" key="2">
    <source>
        <dbReference type="ARBA" id="ARBA00023043"/>
    </source>
</evidence>
<dbReference type="Proteomes" id="UP001456524">
    <property type="component" value="Unassembled WGS sequence"/>
</dbReference>
<gene>
    <name evidence="4" type="ORF">IWX90DRAFT_387677</name>
</gene>
<feature type="repeat" description="ANK" evidence="3">
    <location>
        <begin position="199"/>
        <end position="231"/>
    </location>
</feature>
<proteinExistence type="predicted"/>
<reference evidence="4 5" key="1">
    <citation type="journal article" date="2022" name="G3 (Bethesda)">
        <title>Enemy or ally: a genomic approach to elucidate the lifestyle of Phyllosticta citrichinaensis.</title>
        <authorList>
            <person name="Buijs V.A."/>
            <person name="Groenewald J.Z."/>
            <person name="Haridas S."/>
            <person name="LaButti K.M."/>
            <person name="Lipzen A."/>
            <person name="Martin F.M."/>
            <person name="Barry K."/>
            <person name="Grigoriev I.V."/>
            <person name="Crous P.W."/>
            <person name="Seidl M.F."/>
        </authorList>
    </citation>
    <scope>NUCLEOTIDE SEQUENCE [LARGE SCALE GENOMIC DNA]</scope>
    <source>
        <strain evidence="4 5">CBS 129764</strain>
    </source>
</reference>
<dbReference type="EMBL" id="JBBWUH010000006">
    <property type="protein sequence ID" value="KAK8164330.1"/>
    <property type="molecule type" value="Genomic_DNA"/>
</dbReference>
<sequence length="294" mass="31120">MEDEDGQPPSFYASPNSEIQWLLLWGTTTEARNTHGRTALCEFARLGATNVVRGLLGRGANVEALGPHNRTPLHEAAGGGHVETCAALVEAGAPVNTATLKGVTPLIAAGTGGHARVISLLLAHGADVNAAQENDFTAIGEAACHGHVAAVEVLLNARANGGHGSAFHPLLRAASAGHVAVMGLLLDRGRVNINQRSWQQKTALIEAASVRRVESARLLVERGADVRMRDEFGKSAFFWAVAHNCMPLVELLLGRDAEGVRDWKDNHGVSPRGVAVQNGLTQMARFLEERGAVL</sequence>
<dbReference type="PANTHER" id="PTHR24171">
    <property type="entry name" value="ANKYRIN REPEAT DOMAIN-CONTAINING PROTEIN 39-RELATED"/>
    <property type="match status" value="1"/>
</dbReference>
<evidence type="ECO:0000313" key="5">
    <source>
        <dbReference type="Proteomes" id="UP001456524"/>
    </source>
</evidence>
<keyword evidence="2 3" id="KW-0040">ANK repeat</keyword>
<name>A0ABR1XRP1_9PEZI</name>
<dbReference type="Gene3D" id="1.25.40.20">
    <property type="entry name" value="Ankyrin repeat-containing domain"/>
    <property type="match status" value="3"/>
</dbReference>
<accession>A0ABR1XRP1</accession>
<dbReference type="PROSITE" id="PS50088">
    <property type="entry name" value="ANK_REPEAT"/>
    <property type="match status" value="4"/>
</dbReference>
<dbReference type="Pfam" id="PF12796">
    <property type="entry name" value="Ank_2"/>
    <property type="match status" value="3"/>
</dbReference>
<dbReference type="SMART" id="SM00248">
    <property type="entry name" value="ANK"/>
    <property type="match status" value="7"/>
</dbReference>
<dbReference type="PANTHER" id="PTHR24171:SF10">
    <property type="entry name" value="ANKYRIN REPEAT DOMAIN-CONTAINING PROTEIN 29-LIKE"/>
    <property type="match status" value="1"/>
</dbReference>
<evidence type="ECO:0000256" key="3">
    <source>
        <dbReference type="PROSITE-ProRule" id="PRU00023"/>
    </source>
</evidence>
<dbReference type="SUPFAM" id="SSF48403">
    <property type="entry name" value="Ankyrin repeat"/>
    <property type="match status" value="1"/>
</dbReference>
<evidence type="ECO:0000313" key="4">
    <source>
        <dbReference type="EMBL" id="KAK8164330.1"/>
    </source>
</evidence>
<dbReference type="PRINTS" id="PR01415">
    <property type="entry name" value="ANKYRIN"/>
</dbReference>
<comment type="caution">
    <text evidence="4">The sequence shown here is derived from an EMBL/GenBank/DDBJ whole genome shotgun (WGS) entry which is preliminary data.</text>
</comment>
<keyword evidence="5" id="KW-1185">Reference proteome</keyword>